<reference evidence="2 3" key="1">
    <citation type="submission" date="2019-02" db="EMBL/GenBank/DDBJ databases">
        <title>Genomic Encyclopedia of Type Strains, Phase IV (KMG-IV): sequencing the most valuable type-strain genomes for metagenomic binning, comparative biology and taxonomic classification.</title>
        <authorList>
            <person name="Goeker M."/>
        </authorList>
    </citation>
    <scope>NUCLEOTIDE SEQUENCE [LARGE SCALE GENOMIC DNA]</scope>
    <source>
        <strain evidence="2 3">DSM 43045</strain>
    </source>
</reference>
<comment type="caution">
    <text evidence="2">The sequence shown here is derived from an EMBL/GenBank/DDBJ whole genome shotgun (WGS) entry which is preliminary data.</text>
</comment>
<evidence type="ECO:0000313" key="2">
    <source>
        <dbReference type="EMBL" id="RZS68700.1"/>
    </source>
</evidence>
<dbReference type="AlphaFoldDB" id="A0A4V2F044"/>
<gene>
    <name evidence="2" type="ORF">EV187_1135</name>
</gene>
<dbReference type="Proteomes" id="UP000293289">
    <property type="component" value="Unassembled WGS sequence"/>
</dbReference>
<accession>A0A4V2F044</accession>
<feature type="region of interest" description="Disordered" evidence="1">
    <location>
        <begin position="1"/>
        <end position="30"/>
    </location>
</feature>
<proteinExistence type="predicted"/>
<evidence type="ECO:0000313" key="3">
    <source>
        <dbReference type="Proteomes" id="UP000293289"/>
    </source>
</evidence>
<organism evidence="2 3">
    <name type="scientific">Agromyces ramosus</name>
    <dbReference type="NCBI Taxonomy" id="33879"/>
    <lineage>
        <taxon>Bacteria</taxon>
        <taxon>Bacillati</taxon>
        <taxon>Actinomycetota</taxon>
        <taxon>Actinomycetes</taxon>
        <taxon>Micrococcales</taxon>
        <taxon>Microbacteriaceae</taxon>
        <taxon>Agromyces</taxon>
    </lineage>
</organism>
<sequence>MRRSRGTGPRDAQAGACGSAASGASSGPGIPLCVRADECRHARRERHPDDMSEDVVPSAGALRAPARSRQIAIDHRAGAHARTPADGSASGRPLTDRCSGTAAYSTNGAAHVHRVADLSDVMLGFAAPSVPRFGPSCPLVAASCGRSRDTLEMAIGSRLARSRQGRCWGWSLGAARAAREQGPASLAPLNGDPALPIPGEITRVPRECSHSGLEGAPRLASARFRAVPDGERPAVGGVFAVQAPRLAPGGPHRGGCT</sequence>
<feature type="region of interest" description="Disordered" evidence="1">
    <location>
        <begin position="76"/>
        <end position="97"/>
    </location>
</feature>
<dbReference type="EMBL" id="SGWY01000001">
    <property type="protein sequence ID" value="RZS68700.1"/>
    <property type="molecule type" value="Genomic_DNA"/>
</dbReference>
<name>A0A4V2F044_9MICO</name>
<evidence type="ECO:0000256" key="1">
    <source>
        <dbReference type="SAM" id="MobiDB-lite"/>
    </source>
</evidence>
<feature type="compositionally biased region" description="Low complexity" evidence="1">
    <location>
        <begin position="12"/>
        <end position="27"/>
    </location>
</feature>
<keyword evidence="3" id="KW-1185">Reference proteome</keyword>
<protein>
    <submittedName>
        <fullName evidence="2">Uncharacterized protein</fullName>
    </submittedName>
</protein>